<evidence type="ECO:0000259" key="2">
    <source>
        <dbReference type="Pfam" id="PF12728"/>
    </source>
</evidence>
<dbReference type="InterPro" id="IPR010093">
    <property type="entry name" value="SinI_DNA-bd"/>
</dbReference>
<dbReference type="EMBL" id="BOMG01000084">
    <property type="protein sequence ID" value="GID58366.1"/>
    <property type="molecule type" value="Genomic_DNA"/>
</dbReference>
<name>A0ABQ3XIN5_9ACTN</name>
<organism evidence="3 4">
    <name type="scientific">Actinoplanes couchii</name>
    <dbReference type="NCBI Taxonomy" id="403638"/>
    <lineage>
        <taxon>Bacteria</taxon>
        <taxon>Bacillati</taxon>
        <taxon>Actinomycetota</taxon>
        <taxon>Actinomycetes</taxon>
        <taxon>Micromonosporales</taxon>
        <taxon>Micromonosporaceae</taxon>
        <taxon>Actinoplanes</taxon>
    </lineage>
</organism>
<feature type="domain" description="Helix-turn-helix" evidence="2">
    <location>
        <begin position="30"/>
        <end position="79"/>
    </location>
</feature>
<dbReference type="NCBIfam" id="TIGR01764">
    <property type="entry name" value="excise"/>
    <property type="match status" value="1"/>
</dbReference>
<protein>
    <recommendedName>
        <fullName evidence="2">Helix-turn-helix domain-containing protein</fullName>
    </recommendedName>
</protein>
<evidence type="ECO:0000313" key="4">
    <source>
        <dbReference type="Proteomes" id="UP000612282"/>
    </source>
</evidence>
<feature type="compositionally biased region" description="Low complexity" evidence="1">
    <location>
        <begin position="12"/>
        <end position="23"/>
    </location>
</feature>
<sequence length="114" mass="12317">MNARVYDFTPRTSPTAPTDAETPAPVGRVVYTVKEVAGMLSLNLGGTYALIRSGEIPAIKLGGRWVVPRGRFHTWLETCHAEPESVAPVGLAPIEQAHAEVLAAITRRRSRRGA</sequence>
<dbReference type="InterPro" id="IPR041657">
    <property type="entry name" value="HTH_17"/>
</dbReference>
<proteinExistence type="predicted"/>
<dbReference type="RefSeq" id="WP_239145663.1">
    <property type="nucleotide sequence ID" value="NZ_BAAAQE010000010.1"/>
</dbReference>
<keyword evidence="4" id="KW-1185">Reference proteome</keyword>
<accession>A0ABQ3XIN5</accession>
<evidence type="ECO:0000256" key="1">
    <source>
        <dbReference type="SAM" id="MobiDB-lite"/>
    </source>
</evidence>
<comment type="caution">
    <text evidence="3">The sequence shown here is derived from an EMBL/GenBank/DDBJ whole genome shotgun (WGS) entry which is preliminary data.</text>
</comment>
<dbReference type="Proteomes" id="UP000612282">
    <property type="component" value="Unassembled WGS sequence"/>
</dbReference>
<gene>
    <name evidence="3" type="ORF">Aco03nite_067700</name>
</gene>
<dbReference type="Pfam" id="PF12728">
    <property type="entry name" value="HTH_17"/>
    <property type="match status" value="1"/>
</dbReference>
<evidence type="ECO:0000313" key="3">
    <source>
        <dbReference type="EMBL" id="GID58366.1"/>
    </source>
</evidence>
<feature type="region of interest" description="Disordered" evidence="1">
    <location>
        <begin position="1"/>
        <end position="23"/>
    </location>
</feature>
<reference evidence="3 4" key="1">
    <citation type="submission" date="2021-01" db="EMBL/GenBank/DDBJ databases">
        <title>Whole genome shotgun sequence of Actinoplanes couchii NBRC 106145.</title>
        <authorList>
            <person name="Komaki H."/>
            <person name="Tamura T."/>
        </authorList>
    </citation>
    <scope>NUCLEOTIDE SEQUENCE [LARGE SCALE GENOMIC DNA]</scope>
    <source>
        <strain evidence="3 4">NBRC 106145</strain>
    </source>
</reference>